<dbReference type="OrthoDB" id="9808948at2"/>
<keyword evidence="4" id="KW-0813">Transport</keyword>
<dbReference type="AlphaFoldDB" id="A0A5B8LKG6"/>
<gene>
    <name evidence="4" type="ORF">FPZ24_11580</name>
</gene>
<dbReference type="PANTHER" id="PTHR33619">
    <property type="entry name" value="POLYSACCHARIDE EXPORT PROTEIN GFCE-RELATED"/>
    <property type="match status" value="1"/>
</dbReference>
<organism evidence="4 5">
    <name type="scientific">Sphingomonas panacisoli</name>
    <dbReference type="NCBI Taxonomy" id="1813879"/>
    <lineage>
        <taxon>Bacteria</taxon>
        <taxon>Pseudomonadati</taxon>
        <taxon>Pseudomonadota</taxon>
        <taxon>Alphaproteobacteria</taxon>
        <taxon>Sphingomonadales</taxon>
        <taxon>Sphingomonadaceae</taxon>
        <taxon>Sphingomonas</taxon>
    </lineage>
</organism>
<evidence type="ECO:0000256" key="1">
    <source>
        <dbReference type="ARBA" id="ARBA00022729"/>
    </source>
</evidence>
<sequence length="192" mass="20149">MAMMAIPLSAPATAQATADTSATQATYTINAGDELEIYVWGEERLQRVLHVLPDGTIAFPLVGQLRVQGLLPQAVERLVSERLKSQYKGDVPNVTVSVRSPVGLSFSVVGKVRSPGSFNPGRYINVLDAVSLAGGPADFANLDGVSIIRHQGSQLITLKVKLGSVFKGSASGSTLDKTNIVPLVAGDIVVVP</sequence>
<evidence type="ECO:0000313" key="5">
    <source>
        <dbReference type="Proteomes" id="UP000315673"/>
    </source>
</evidence>
<dbReference type="RefSeq" id="WP_146572138.1">
    <property type="nucleotide sequence ID" value="NZ_CP042306.1"/>
</dbReference>
<dbReference type="GO" id="GO:0015159">
    <property type="term" value="F:polysaccharide transmembrane transporter activity"/>
    <property type="evidence" value="ECO:0007669"/>
    <property type="project" value="InterPro"/>
</dbReference>
<name>A0A5B8LKG6_9SPHN</name>
<dbReference type="InterPro" id="IPR003715">
    <property type="entry name" value="Poly_export_N"/>
</dbReference>
<dbReference type="Pfam" id="PF10531">
    <property type="entry name" value="SLBB"/>
    <property type="match status" value="1"/>
</dbReference>
<evidence type="ECO:0000313" key="4">
    <source>
        <dbReference type="EMBL" id="QDZ08042.1"/>
    </source>
</evidence>
<dbReference type="Pfam" id="PF02563">
    <property type="entry name" value="Poly_export"/>
    <property type="match status" value="1"/>
</dbReference>
<keyword evidence="4" id="KW-0762">Sugar transport</keyword>
<dbReference type="Gene3D" id="3.30.1950.10">
    <property type="entry name" value="wza like domain"/>
    <property type="match status" value="1"/>
</dbReference>
<evidence type="ECO:0000259" key="2">
    <source>
        <dbReference type="Pfam" id="PF02563"/>
    </source>
</evidence>
<protein>
    <submittedName>
        <fullName evidence="4">Sugar transporter</fullName>
    </submittedName>
</protein>
<dbReference type="InterPro" id="IPR019554">
    <property type="entry name" value="Soluble_ligand-bd"/>
</dbReference>
<proteinExistence type="predicted"/>
<keyword evidence="5" id="KW-1185">Reference proteome</keyword>
<evidence type="ECO:0000259" key="3">
    <source>
        <dbReference type="Pfam" id="PF10531"/>
    </source>
</evidence>
<accession>A0A5B8LKG6</accession>
<feature type="domain" description="Soluble ligand binding" evidence="3">
    <location>
        <begin position="107"/>
        <end position="152"/>
    </location>
</feature>
<dbReference type="Proteomes" id="UP000315673">
    <property type="component" value="Chromosome"/>
</dbReference>
<feature type="domain" description="Polysaccharide export protein N-terminal" evidence="2">
    <location>
        <begin position="22"/>
        <end position="98"/>
    </location>
</feature>
<dbReference type="Gene3D" id="3.10.560.10">
    <property type="entry name" value="Outer membrane lipoprotein wza domain like"/>
    <property type="match status" value="1"/>
</dbReference>
<reference evidence="4 5" key="1">
    <citation type="submission" date="2019-07" db="EMBL/GenBank/DDBJ databases">
        <title>Full genome sequence of Sphingomonas sp. 4R-6-7(HKS19).</title>
        <authorList>
            <person name="Im W.-T."/>
        </authorList>
    </citation>
    <scope>NUCLEOTIDE SEQUENCE [LARGE SCALE GENOMIC DNA]</scope>
    <source>
        <strain evidence="4 5">HKS19</strain>
    </source>
</reference>
<dbReference type="InterPro" id="IPR049712">
    <property type="entry name" value="Poly_export"/>
</dbReference>
<dbReference type="KEGG" id="spai:FPZ24_11580"/>
<keyword evidence="1" id="KW-0732">Signal</keyword>
<dbReference type="EMBL" id="CP042306">
    <property type="protein sequence ID" value="QDZ08042.1"/>
    <property type="molecule type" value="Genomic_DNA"/>
</dbReference>
<dbReference type="PANTHER" id="PTHR33619:SF3">
    <property type="entry name" value="POLYSACCHARIDE EXPORT PROTEIN GFCE-RELATED"/>
    <property type="match status" value="1"/>
</dbReference>